<keyword evidence="2" id="KW-1185">Reference proteome</keyword>
<dbReference type="KEGG" id="ddb:E7747_06140"/>
<dbReference type="PROSITE" id="PS51257">
    <property type="entry name" value="PROKAR_LIPOPROTEIN"/>
    <property type="match status" value="1"/>
</dbReference>
<name>A0A4P7W1W5_9BACT</name>
<evidence type="ECO:0000313" key="1">
    <source>
        <dbReference type="EMBL" id="QCD41899.1"/>
    </source>
</evidence>
<dbReference type="InterPro" id="IPR005077">
    <property type="entry name" value="Peptidase_C11"/>
</dbReference>
<evidence type="ECO:0000313" key="2">
    <source>
        <dbReference type="Proteomes" id="UP000297149"/>
    </source>
</evidence>
<dbReference type="RefSeq" id="WP_136414773.1">
    <property type="nucleotide sequence ID" value="NZ_CP039396.1"/>
</dbReference>
<sequence>MIEKLLNLLLTVIIACQFTACKDTDEPSPVPKPGEPVERTVLVYMVADNNLGSYNQLNRADLNEMVKGAADGGLNGGRLLVYHNRPGTDRGNVPLLIEVTKQGLDTLKTYPDTPDIYSVEANRMREVLSDMKEYAPASDYGLVFWGHATAWMTHGSYDIDSRASAPVKRSYGSDRNKWMPLTSMRKALDGEYFSFIYFDCCLMGTAEIAYEFRHNTPYIVASPTELEGEGMPYHLNLPAFFATEKPDVVAMATNTFEYYNLRSGNYSCQMTVIDTSALDKLADATREIYLTQTDFPPRLWFVQELSKSHLRFFGNTLDTPGCNDCHPVYDMEAYMEVLTANRPDLLEAWRSALDATVVYKATTSREFTGISIDRYCGLGSYIVRLGNHGDYHGCAHTLWWNDVVSKAPVLNN</sequence>
<evidence type="ECO:0008006" key="3">
    <source>
        <dbReference type="Google" id="ProtNLM"/>
    </source>
</evidence>
<dbReference type="Proteomes" id="UP000297149">
    <property type="component" value="Chromosome"/>
</dbReference>
<dbReference type="PANTHER" id="PTHR37835">
    <property type="entry name" value="ALPHA-CLOSTRIPAIN"/>
    <property type="match status" value="1"/>
</dbReference>
<organism evidence="1 2">
    <name type="scientific">Duncaniella dubosii</name>
    <dbReference type="NCBI Taxonomy" id="2518971"/>
    <lineage>
        <taxon>Bacteria</taxon>
        <taxon>Pseudomonadati</taxon>
        <taxon>Bacteroidota</taxon>
        <taxon>Bacteroidia</taxon>
        <taxon>Bacteroidales</taxon>
        <taxon>Muribaculaceae</taxon>
        <taxon>Duncaniella</taxon>
    </lineage>
</organism>
<dbReference type="Gene3D" id="3.40.50.11970">
    <property type="match status" value="1"/>
</dbReference>
<accession>A0A4P7W1W5</accession>
<protein>
    <recommendedName>
        <fullName evidence="3">Clostripain family protein</fullName>
    </recommendedName>
</protein>
<dbReference type="AlphaFoldDB" id="A0A4P7W1W5"/>
<dbReference type="Pfam" id="PF03415">
    <property type="entry name" value="Peptidase_C11"/>
    <property type="match status" value="1"/>
</dbReference>
<gene>
    <name evidence="1" type="ORF">E7747_06140</name>
</gene>
<reference evidence="2" key="1">
    <citation type="submission" date="2019-02" db="EMBL/GenBank/DDBJ databases">
        <title>Isolation and identification of novel species under the genus Muribaculum.</title>
        <authorList>
            <person name="Miyake S."/>
            <person name="Ding Y."/>
            <person name="Low A."/>
            <person name="Soh M."/>
            <person name="Seedorf H."/>
        </authorList>
    </citation>
    <scope>NUCLEOTIDE SEQUENCE [LARGE SCALE GENOMIC DNA]</scope>
    <source>
        <strain evidence="2">H5</strain>
    </source>
</reference>
<dbReference type="EMBL" id="CP039396">
    <property type="protein sequence ID" value="QCD41899.1"/>
    <property type="molecule type" value="Genomic_DNA"/>
</dbReference>
<dbReference type="PANTHER" id="PTHR37835:SF1">
    <property type="entry name" value="ALPHA-CLOSTRIPAIN"/>
    <property type="match status" value="1"/>
</dbReference>
<proteinExistence type="predicted"/>